<comment type="similarity">
    <text evidence="2">Belongs to the CDP-alcohol phosphatidyltransferase class-I family.</text>
</comment>
<evidence type="ECO:0000256" key="3">
    <source>
        <dbReference type="SAM" id="Phobius"/>
    </source>
</evidence>
<sequence length="245" mass="25286">MSAGLTGSAVRNGLAGLLLLIALGSGLDTALGLGDAFLIKSLAAFGLVLAIMAAFLPLHRPQVRCGPANQVTLVRAVLTALLAGLVGEVGTAAVAWTALLLALAAAGLDGLDGHLARRWGWASPFGARFDMEVDALLVAVLAILVWSLGKAGPWVLAAGLLRYLFVAAGYRWPMLRHPLPPSRRRQAICVVQVLTLTLALAPLLPPVWSAAVAAVGLALLCYSFAVDTLRLARQAGLDPPTGGTP</sequence>
<geneLocation type="plasmid" evidence="5">
    <name>pts417</name>
</geneLocation>
<evidence type="ECO:0000313" key="5">
    <source>
        <dbReference type="Proteomes" id="UP000232638"/>
    </source>
</evidence>
<dbReference type="KEGG" id="tsy:THSYN_30310"/>
<accession>A0A2K8UIA0</accession>
<dbReference type="PROSITE" id="PS00379">
    <property type="entry name" value="CDP_ALCOHOL_P_TRANSF"/>
    <property type="match status" value="1"/>
</dbReference>
<keyword evidence="1 2" id="KW-0808">Transferase</keyword>
<dbReference type="Gene3D" id="1.20.120.1760">
    <property type="match status" value="1"/>
</dbReference>
<dbReference type="Proteomes" id="UP000232638">
    <property type="component" value="Plasmid pTs417"/>
</dbReference>
<organism evidence="4 5">
    <name type="scientific">Candidatus Thiodictyon syntrophicum</name>
    <dbReference type="NCBI Taxonomy" id="1166950"/>
    <lineage>
        <taxon>Bacteria</taxon>
        <taxon>Pseudomonadati</taxon>
        <taxon>Pseudomonadota</taxon>
        <taxon>Gammaproteobacteria</taxon>
        <taxon>Chromatiales</taxon>
        <taxon>Chromatiaceae</taxon>
        <taxon>Thiodictyon</taxon>
    </lineage>
</organism>
<name>A0A2K8UIA0_9GAMM</name>
<dbReference type="Pfam" id="PF01066">
    <property type="entry name" value="CDP-OH_P_transf"/>
    <property type="match status" value="1"/>
</dbReference>
<keyword evidence="5" id="KW-1185">Reference proteome</keyword>
<reference evidence="4 5" key="1">
    <citation type="submission" date="2017-03" db="EMBL/GenBank/DDBJ databases">
        <title>Complete genome sequence of Candidatus 'Thiodictyon syntrophicum' sp. nov. strain Cad16T, a photolithoautotroph purple sulfur bacterium isolated from an alpine meromictic lake.</title>
        <authorList>
            <person name="Luedin S.M."/>
            <person name="Pothier J.F."/>
            <person name="Danza F."/>
            <person name="Storelli N."/>
            <person name="Wittwer M."/>
            <person name="Tonolla M."/>
        </authorList>
    </citation>
    <scope>NUCLEOTIDE SEQUENCE [LARGE SCALE GENOMIC DNA]</scope>
    <source>
        <strain evidence="4 5">Cad16T</strain>
        <plasmid evidence="5">Plasmid pts417</plasmid>
    </source>
</reference>
<gene>
    <name evidence="4" type="ORF">THSYN_30310</name>
</gene>
<evidence type="ECO:0008006" key="6">
    <source>
        <dbReference type="Google" id="ProtNLM"/>
    </source>
</evidence>
<keyword evidence="4" id="KW-0614">Plasmid</keyword>
<dbReference type="GO" id="GO:0016020">
    <property type="term" value="C:membrane"/>
    <property type="evidence" value="ECO:0007669"/>
    <property type="project" value="InterPro"/>
</dbReference>
<keyword evidence="3" id="KW-0812">Transmembrane</keyword>
<dbReference type="RefSeq" id="WP_100922848.1">
    <property type="nucleotide sequence ID" value="NZ_CP020371.1"/>
</dbReference>
<dbReference type="AlphaFoldDB" id="A0A2K8UIA0"/>
<feature type="transmembrane region" description="Helical" evidence="3">
    <location>
        <begin position="131"/>
        <end position="148"/>
    </location>
</feature>
<dbReference type="OrthoDB" id="9782011at2"/>
<feature type="transmembrane region" description="Helical" evidence="3">
    <location>
        <begin position="207"/>
        <end position="225"/>
    </location>
</feature>
<evidence type="ECO:0000256" key="2">
    <source>
        <dbReference type="RuleBase" id="RU003750"/>
    </source>
</evidence>
<evidence type="ECO:0000313" key="4">
    <source>
        <dbReference type="EMBL" id="AUB85209.1"/>
    </source>
</evidence>
<dbReference type="InterPro" id="IPR043130">
    <property type="entry name" value="CDP-OH_PTrfase_TM_dom"/>
</dbReference>
<dbReference type="InterPro" id="IPR048254">
    <property type="entry name" value="CDP_ALCOHOL_P_TRANSF_CS"/>
</dbReference>
<keyword evidence="3" id="KW-0472">Membrane</keyword>
<dbReference type="GO" id="GO:0008654">
    <property type="term" value="P:phospholipid biosynthetic process"/>
    <property type="evidence" value="ECO:0007669"/>
    <property type="project" value="InterPro"/>
</dbReference>
<dbReference type="InterPro" id="IPR000462">
    <property type="entry name" value="CDP-OH_P_trans"/>
</dbReference>
<keyword evidence="3" id="KW-1133">Transmembrane helix</keyword>
<feature type="transmembrane region" description="Helical" evidence="3">
    <location>
        <begin position="184"/>
        <end position="201"/>
    </location>
</feature>
<proteinExistence type="inferred from homology"/>
<protein>
    <recommendedName>
        <fullName evidence="6">CDP-alcohol phosphatidyltransferase</fullName>
    </recommendedName>
</protein>
<evidence type="ECO:0000256" key="1">
    <source>
        <dbReference type="ARBA" id="ARBA00022679"/>
    </source>
</evidence>
<dbReference type="GO" id="GO:0016780">
    <property type="term" value="F:phosphotransferase activity, for other substituted phosphate groups"/>
    <property type="evidence" value="ECO:0007669"/>
    <property type="project" value="InterPro"/>
</dbReference>
<dbReference type="EMBL" id="CP020371">
    <property type="protein sequence ID" value="AUB85209.1"/>
    <property type="molecule type" value="Genomic_DNA"/>
</dbReference>
<feature type="transmembrane region" description="Helical" evidence="3">
    <location>
        <begin position="36"/>
        <end position="56"/>
    </location>
</feature>